<keyword evidence="1" id="KW-0472">Membrane</keyword>
<dbReference type="RefSeq" id="WP_146300442.1">
    <property type="nucleotide sequence ID" value="NZ_CP042301.2"/>
</dbReference>
<evidence type="ECO:0000256" key="1">
    <source>
        <dbReference type="SAM" id="Phobius"/>
    </source>
</evidence>
<name>A0A5B8L1L2_9HYPH</name>
<dbReference type="OrthoDB" id="9806174at2"/>
<feature type="transmembrane region" description="Helical" evidence="1">
    <location>
        <begin position="70"/>
        <end position="88"/>
    </location>
</feature>
<organism evidence="3 4">
    <name type="scientific">Nitratireductor mangrovi</name>
    <dbReference type="NCBI Taxonomy" id="2599600"/>
    <lineage>
        <taxon>Bacteria</taxon>
        <taxon>Pseudomonadati</taxon>
        <taxon>Pseudomonadota</taxon>
        <taxon>Alphaproteobacteria</taxon>
        <taxon>Hyphomicrobiales</taxon>
        <taxon>Phyllobacteriaceae</taxon>
        <taxon>Nitratireductor</taxon>
    </lineage>
</organism>
<sequence>MENQNTLVWEVTVWEFLFVTVILAGAAAYMTGRAAARTWLPNWQLVLYVLLLTAATRFIHFALFEGTLLTLYYFVVDLIVLLVIAFTGKRITRAYQMATQYGFAFERTGPLGWKPRETGS</sequence>
<feature type="transmembrane region" description="Helical" evidence="1">
    <location>
        <begin position="43"/>
        <end position="64"/>
    </location>
</feature>
<evidence type="ECO:0000313" key="3">
    <source>
        <dbReference type="EMBL" id="QDZ01801.1"/>
    </source>
</evidence>
<dbReference type="Proteomes" id="UP000321389">
    <property type="component" value="Chromosome"/>
</dbReference>
<gene>
    <name evidence="3" type="ORF">FQ775_16255</name>
</gene>
<keyword evidence="4" id="KW-1185">Reference proteome</keyword>
<feature type="transmembrane region" description="Helical" evidence="1">
    <location>
        <begin position="12"/>
        <end position="31"/>
    </location>
</feature>
<dbReference type="KEGG" id="niy:FQ775_16255"/>
<proteinExistence type="predicted"/>
<protein>
    <recommendedName>
        <fullName evidence="2">DUF6867 domain-containing protein</fullName>
    </recommendedName>
</protein>
<keyword evidence="1" id="KW-0812">Transmembrane</keyword>
<reference evidence="3" key="1">
    <citation type="submission" date="2020-04" db="EMBL/GenBank/DDBJ databases">
        <title>Nitratireductor sp. nov. isolated from mangrove soil.</title>
        <authorList>
            <person name="Ye Y."/>
        </authorList>
    </citation>
    <scope>NUCLEOTIDE SEQUENCE</scope>
    <source>
        <strain evidence="3">SY7</strain>
    </source>
</reference>
<feature type="domain" description="DUF6867" evidence="2">
    <location>
        <begin position="12"/>
        <end position="115"/>
    </location>
</feature>
<accession>A0A5B8L1L2</accession>
<evidence type="ECO:0000313" key="4">
    <source>
        <dbReference type="Proteomes" id="UP000321389"/>
    </source>
</evidence>
<dbReference type="EMBL" id="CP042301">
    <property type="protein sequence ID" value="QDZ01801.1"/>
    <property type="molecule type" value="Genomic_DNA"/>
</dbReference>
<evidence type="ECO:0000259" key="2">
    <source>
        <dbReference type="Pfam" id="PF21741"/>
    </source>
</evidence>
<dbReference type="Pfam" id="PF21741">
    <property type="entry name" value="DUF6867"/>
    <property type="match status" value="1"/>
</dbReference>
<keyword evidence="1" id="KW-1133">Transmembrane helix</keyword>
<dbReference type="AlphaFoldDB" id="A0A5B8L1L2"/>
<dbReference type="InterPro" id="IPR049201">
    <property type="entry name" value="DUF6867"/>
</dbReference>